<evidence type="ECO:0000259" key="4">
    <source>
        <dbReference type="PROSITE" id="PS51781"/>
    </source>
</evidence>
<dbReference type="OrthoDB" id="9776208at2"/>
<feature type="transmembrane region" description="Helical" evidence="2">
    <location>
        <begin position="159"/>
        <end position="180"/>
    </location>
</feature>
<dbReference type="SUPFAM" id="SSF50044">
    <property type="entry name" value="SH3-domain"/>
    <property type="match status" value="1"/>
</dbReference>
<dbReference type="EMBL" id="LZFP01000034">
    <property type="protein sequence ID" value="OBR37438.1"/>
    <property type="molecule type" value="Genomic_DNA"/>
</dbReference>
<evidence type="ECO:0000313" key="5">
    <source>
        <dbReference type="EMBL" id="OBR37438.1"/>
    </source>
</evidence>
<dbReference type="InterPro" id="IPR011990">
    <property type="entry name" value="TPR-like_helical_dom_sf"/>
</dbReference>
<dbReference type="InterPro" id="IPR036028">
    <property type="entry name" value="SH3-like_dom_sf"/>
</dbReference>
<comment type="caution">
    <text evidence="5">The sequence shown here is derived from an EMBL/GenBank/DDBJ whole genome shotgun (WGS) entry which is preliminary data.</text>
</comment>
<dbReference type="PROSITE" id="PS50005">
    <property type="entry name" value="TPR"/>
    <property type="match status" value="1"/>
</dbReference>
<dbReference type="InterPro" id="IPR019734">
    <property type="entry name" value="TPR_rpt"/>
</dbReference>
<evidence type="ECO:0000256" key="1">
    <source>
        <dbReference type="PROSITE-ProRule" id="PRU00339"/>
    </source>
</evidence>
<gene>
    <name evidence="5" type="ORF">A9200_07235</name>
</gene>
<dbReference type="KEGG" id="mart:BTR34_07485"/>
<evidence type="ECO:0000256" key="2">
    <source>
        <dbReference type="SAM" id="Phobius"/>
    </source>
</evidence>
<dbReference type="STRING" id="1836467.BTR34_07485"/>
<dbReference type="RefSeq" id="WP_068485458.1">
    <property type="nucleotide sequence ID" value="NZ_CP018760.1"/>
</dbReference>
<feature type="domain" description="SH3b" evidence="4">
    <location>
        <begin position="188"/>
        <end position="251"/>
    </location>
</feature>
<evidence type="ECO:0000313" key="6">
    <source>
        <dbReference type="Proteomes" id="UP000092164"/>
    </source>
</evidence>
<dbReference type="Pfam" id="PF08239">
    <property type="entry name" value="SH3_3"/>
    <property type="match status" value="1"/>
</dbReference>
<dbReference type="SUPFAM" id="SSF48452">
    <property type="entry name" value="TPR-like"/>
    <property type="match status" value="1"/>
</dbReference>
<evidence type="ECO:0000256" key="3">
    <source>
        <dbReference type="SAM" id="SignalP"/>
    </source>
</evidence>
<dbReference type="InterPro" id="IPR003646">
    <property type="entry name" value="SH3-like_bac-type"/>
</dbReference>
<dbReference type="Gene3D" id="1.25.40.10">
    <property type="entry name" value="Tetratricopeptide repeat domain"/>
    <property type="match status" value="1"/>
</dbReference>
<dbReference type="Pfam" id="PF00515">
    <property type="entry name" value="TPR_1"/>
    <property type="match status" value="1"/>
</dbReference>
<keyword evidence="6" id="KW-1185">Reference proteome</keyword>
<feature type="repeat" description="TPR" evidence="1">
    <location>
        <begin position="55"/>
        <end position="88"/>
    </location>
</feature>
<sequence>MFKKLIIVCSLFTVLICTAQNNKLFDQATDAYNAGDYEKAIRFYTDILNNGEHSTAVYYNLGNSNYKLNKIAGSIYYYEKALLLSPNDEEVKTNLSYAQNMTLDAIDTLPETGISKLYKRITGKLTFDQWAYLSIGALLLFVVLYILFYYSTTSSLKRWTFIGSLFALFICIIAIVFAYIQQTDFNNKQPAIIFADESVIKSEPNANSEHVFVIHAGTKVNVLDELDQWNKIKLADGKTGWIPKNELKLLKDF</sequence>
<organism evidence="5 6">
    <name type="scientific">Maribacter hydrothermalis</name>
    <dbReference type="NCBI Taxonomy" id="1836467"/>
    <lineage>
        <taxon>Bacteria</taxon>
        <taxon>Pseudomonadati</taxon>
        <taxon>Bacteroidota</taxon>
        <taxon>Flavobacteriia</taxon>
        <taxon>Flavobacteriales</taxon>
        <taxon>Flavobacteriaceae</taxon>
        <taxon>Maribacter</taxon>
    </lineage>
</organism>
<proteinExistence type="predicted"/>
<dbReference type="AlphaFoldDB" id="A0A1B7Z422"/>
<dbReference type="SMART" id="SM00028">
    <property type="entry name" value="TPR"/>
    <property type="match status" value="2"/>
</dbReference>
<keyword evidence="2" id="KW-0812">Transmembrane</keyword>
<reference evidence="6" key="1">
    <citation type="submission" date="2016-06" db="EMBL/GenBank/DDBJ databases">
        <authorList>
            <person name="Zhan P."/>
        </authorList>
    </citation>
    <scope>NUCLEOTIDE SEQUENCE [LARGE SCALE GENOMIC DNA]</scope>
    <source>
        <strain evidence="6">T28</strain>
    </source>
</reference>
<protein>
    <submittedName>
        <fullName evidence="5">Ion channel protein</fullName>
    </submittedName>
</protein>
<keyword evidence="2" id="KW-1133">Transmembrane helix</keyword>
<keyword evidence="2" id="KW-0472">Membrane</keyword>
<feature type="transmembrane region" description="Helical" evidence="2">
    <location>
        <begin position="130"/>
        <end position="150"/>
    </location>
</feature>
<name>A0A1B7Z422_9FLAO</name>
<keyword evidence="3" id="KW-0732">Signal</keyword>
<dbReference type="Proteomes" id="UP000092164">
    <property type="component" value="Unassembled WGS sequence"/>
</dbReference>
<keyword evidence="1" id="KW-0802">TPR repeat</keyword>
<feature type="signal peptide" evidence="3">
    <location>
        <begin position="1"/>
        <end position="19"/>
    </location>
</feature>
<feature type="chain" id="PRO_5008602252" evidence="3">
    <location>
        <begin position="20"/>
        <end position="253"/>
    </location>
</feature>
<dbReference type="SMART" id="SM00287">
    <property type="entry name" value="SH3b"/>
    <property type="match status" value="1"/>
</dbReference>
<dbReference type="Gene3D" id="2.30.30.40">
    <property type="entry name" value="SH3 Domains"/>
    <property type="match status" value="1"/>
</dbReference>
<dbReference type="PROSITE" id="PS51781">
    <property type="entry name" value="SH3B"/>
    <property type="match status" value="1"/>
</dbReference>
<accession>A0A1B7Z422</accession>